<keyword evidence="3 8" id="KW-0813">Transport</keyword>
<evidence type="ECO:0000256" key="6">
    <source>
        <dbReference type="ARBA" id="ARBA00022989"/>
    </source>
</evidence>
<evidence type="ECO:0000259" key="9">
    <source>
        <dbReference type="PROSITE" id="PS50928"/>
    </source>
</evidence>
<keyword evidence="6 8" id="KW-1133">Transmembrane helix</keyword>
<dbReference type="PANTHER" id="PTHR42929:SF1">
    <property type="entry name" value="INNER MEMBRANE ABC TRANSPORTER PERMEASE PROTEIN YDCU-RELATED"/>
    <property type="match status" value="1"/>
</dbReference>
<evidence type="ECO:0000256" key="7">
    <source>
        <dbReference type="ARBA" id="ARBA00023136"/>
    </source>
</evidence>
<protein>
    <submittedName>
        <fullName evidence="10">Spermidine/putrescine ABC transporter, permease component</fullName>
    </submittedName>
</protein>
<sequence length="285" mass="31351">MKAKILALLCISPFFIVFFLFMIAPLIYIIINAFYVEELQSYSLANFISIFESKFYMQSLINSIQLSFFSSIIALFVGLLTAYSVQALSPSKLSAFLLSLNTMISNFSGVPLAFAFIIVLGTNGVFSVFLKSIGIEPFVTIYSNFGINIVYIYFQLPLAILLLYPALKVLENSQANACKMLGGSFLLYFVKIALPLLAPALLGVFVILFANALGAYATIYALSSGNYNVAPVRIGALIAGDITLNPYLASALSLILVVLMLFVVAISNLLSKRYNFKDFNERKVK</sequence>
<dbReference type="Proteomes" id="UP000201169">
    <property type="component" value="Chromosome"/>
</dbReference>
<keyword evidence="5 8" id="KW-0812">Transmembrane</keyword>
<feature type="transmembrane region" description="Helical" evidence="8">
    <location>
        <begin position="95"/>
        <end position="121"/>
    </location>
</feature>
<feature type="transmembrane region" description="Helical" evidence="8">
    <location>
        <begin position="55"/>
        <end position="83"/>
    </location>
</feature>
<dbReference type="OrthoDB" id="8404154at2"/>
<feature type="transmembrane region" description="Helical" evidence="8">
    <location>
        <begin position="7"/>
        <end position="35"/>
    </location>
</feature>
<evidence type="ECO:0000256" key="4">
    <source>
        <dbReference type="ARBA" id="ARBA00022475"/>
    </source>
</evidence>
<dbReference type="InterPro" id="IPR035906">
    <property type="entry name" value="MetI-like_sf"/>
</dbReference>
<name>A0A222MZ43_9BACT</name>
<comment type="similarity">
    <text evidence="2">Belongs to the binding-protein-dependent transport system permease family. CysTW subfamily.</text>
</comment>
<comment type="subcellular location">
    <subcellularLocation>
        <location evidence="1 8">Cell membrane</location>
        <topology evidence="1 8">Multi-pass membrane protein</topology>
    </subcellularLocation>
</comment>
<dbReference type="SUPFAM" id="SSF161098">
    <property type="entry name" value="MetI-like"/>
    <property type="match status" value="1"/>
</dbReference>
<dbReference type="GO" id="GO:0055085">
    <property type="term" value="P:transmembrane transport"/>
    <property type="evidence" value="ECO:0007669"/>
    <property type="project" value="InterPro"/>
</dbReference>
<dbReference type="PANTHER" id="PTHR42929">
    <property type="entry name" value="INNER MEMBRANE ABC TRANSPORTER PERMEASE PROTEIN YDCU-RELATED-RELATED"/>
    <property type="match status" value="1"/>
</dbReference>
<keyword evidence="7 8" id="KW-0472">Membrane</keyword>
<feature type="transmembrane region" description="Helical" evidence="8">
    <location>
        <begin position="141"/>
        <end position="164"/>
    </location>
</feature>
<evidence type="ECO:0000313" key="10">
    <source>
        <dbReference type="EMBL" id="ASQ30990.1"/>
    </source>
</evidence>
<dbReference type="Pfam" id="PF00528">
    <property type="entry name" value="BPD_transp_1"/>
    <property type="match status" value="1"/>
</dbReference>
<evidence type="ECO:0000313" key="11">
    <source>
        <dbReference type="Proteomes" id="UP000201169"/>
    </source>
</evidence>
<feature type="transmembrane region" description="Helical" evidence="8">
    <location>
        <begin position="247"/>
        <end position="270"/>
    </location>
</feature>
<dbReference type="PROSITE" id="PS50928">
    <property type="entry name" value="ABC_TM1"/>
    <property type="match status" value="1"/>
</dbReference>
<dbReference type="AlphaFoldDB" id="A0A222MZ43"/>
<feature type="domain" description="ABC transmembrane type-1" evidence="9">
    <location>
        <begin position="60"/>
        <end position="267"/>
    </location>
</feature>
<reference evidence="10 11" key="1">
    <citation type="submission" date="2017-07" db="EMBL/GenBank/DDBJ databases">
        <title>Analysis of two Campylobacter avium genomes and identification of a novel hippuricase gene.</title>
        <authorList>
            <person name="Miller W.G."/>
            <person name="Chapman M.H."/>
            <person name="Yee E."/>
            <person name="Revez J."/>
            <person name="Bono J.L."/>
            <person name="Rossi M."/>
        </authorList>
    </citation>
    <scope>NUCLEOTIDE SEQUENCE [LARGE SCALE GENOMIC DNA]</scope>
    <source>
        <strain evidence="10 11">LMG 24591</strain>
    </source>
</reference>
<keyword evidence="4" id="KW-1003">Cell membrane</keyword>
<feature type="transmembrane region" description="Helical" evidence="8">
    <location>
        <begin position="185"/>
        <end position="210"/>
    </location>
</feature>
<keyword evidence="11" id="KW-1185">Reference proteome</keyword>
<dbReference type="CDD" id="cd06261">
    <property type="entry name" value="TM_PBP2"/>
    <property type="match status" value="1"/>
</dbReference>
<evidence type="ECO:0000256" key="2">
    <source>
        <dbReference type="ARBA" id="ARBA00007069"/>
    </source>
</evidence>
<dbReference type="EMBL" id="CP022347">
    <property type="protein sequence ID" value="ASQ30990.1"/>
    <property type="molecule type" value="Genomic_DNA"/>
</dbReference>
<gene>
    <name evidence="10" type="ORF">CAV_1369</name>
</gene>
<proteinExistence type="inferred from homology"/>
<dbReference type="RefSeq" id="WP_094325781.1">
    <property type="nucleotide sequence ID" value="NZ_CP022347.1"/>
</dbReference>
<evidence type="ECO:0000256" key="5">
    <source>
        <dbReference type="ARBA" id="ARBA00022692"/>
    </source>
</evidence>
<dbReference type="Gene3D" id="1.10.3720.10">
    <property type="entry name" value="MetI-like"/>
    <property type="match status" value="1"/>
</dbReference>
<dbReference type="GO" id="GO:0005886">
    <property type="term" value="C:plasma membrane"/>
    <property type="evidence" value="ECO:0007669"/>
    <property type="project" value="UniProtKB-SubCell"/>
</dbReference>
<evidence type="ECO:0000256" key="8">
    <source>
        <dbReference type="RuleBase" id="RU363032"/>
    </source>
</evidence>
<evidence type="ECO:0000256" key="1">
    <source>
        <dbReference type="ARBA" id="ARBA00004651"/>
    </source>
</evidence>
<evidence type="ECO:0000256" key="3">
    <source>
        <dbReference type="ARBA" id="ARBA00022448"/>
    </source>
</evidence>
<organism evidence="10 11">
    <name type="scientific">Campylobacter avium LMG 24591</name>
    <dbReference type="NCBI Taxonomy" id="522484"/>
    <lineage>
        <taxon>Bacteria</taxon>
        <taxon>Pseudomonadati</taxon>
        <taxon>Campylobacterota</taxon>
        <taxon>Epsilonproteobacteria</taxon>
        <taxon>Campylobacterales</taxon>
        <taxon>Campylobacteraceae</taxon>
        <taxon>Campylobacter</taxon>
    </lineage>
</organism>
<dbReference type="KEGG" id="cavi:CAV_1369"/>
<accession>A0A222MZ43</accession>
<dbReference type="InterPro" id="IPR000515">
    <property type="entry name" value="MetI-like"/>
</dbReference>